<comment type="caution">
    <text evidence="1">The sequence shown here is derived from an EMBL/GenBank/DDBJ whole genome shotgun (WGS) entry which is preliminary data.</text>
</comment>
<keyword evidence="2" id="KW-1185">Reference proteome</keyword>
<name>A0ABX3U1R2_9GAMM</name>
<evidence type="ECO:0000313" key="1">
    <source>
        <dbReference type="EMBL" id="ORJ21214.1"/>
    </source>
</evidence>
<accession>A0ABX3U1R2</accession>
<dbReference type="InterPro" id="IPR046213">
    <property type="entry name" value="DUF6246"/>
</dbReference>
<gene>
    <name evidence="1" type="ORF">BS639_10995</name>
</gene>
<protein>
    <submittedName>
        <fullName evidence="1">Uncharacterized protein</fullName>
    </submittedName>
</protein>
<proteinExistence type="predicted"/>
<evidence type="ECO:0000313" key="2">
    <source>
        <dbReference type="Proteomes" id="UP000192722"/>
    </source>
</evidence>
<dbReference type="Pfam" id="PF19759">
    <property type="entry name" value="DUF6246"/>
    <property type="match status" value="1"/>
</dbReference>
<dbReference type="RefSeq" id="WP_173882087.1">
    <property type="nucleotide sequence ID" value="NZ_CBCSCF010000008.1"/>
</dbReference>
<organism evidence="1 2">
    <name type="scientific">Rouxiella silvae</name>
    <dbReference type="NCBI Taxonomy" id="1646373"/>
    <lineage>
        <taxon>Bacteria</taxon>
        <taxon>Pseudomonadati</taxon>
        <taxon>Pseudomonadota</taxon>
        <taxon>Gammaproteobacteria</taxon>
        <taxon>Enterobacterales</taxon>
        <taxon>Yersiniaceae</taxon>
        <taxon>Rouxiella</taxon>
    </lineage>
</organism>
<dbReference type="EMBL" id="MRWD01000023">
    <property type="protein sequence ID" value="ORJ21214.1"/>
    <property type="molecule type" value="Genomic_DNA"/>
</dbReference>
<sequence>MTPIKEIGECLIGAGDDDYFFRPSFSHMMRIGSPQEIVQAYYDLHNNEVQSLLLDMVNATGSLPQWFIQYLNTCSAARRALMASMEIMNACCDADISVLTGYLVPSKTGKRAFVWRQGALQLSDMMLIASSLITHGIIGKAKVRQLQRNEGGSTTTEFKAIDYINSARNHFGIPRQEAENLAMTEFILMINAKYPEQKGFTREEYDSVVDNYFEMKEKRLAA</sequence>
<dbReference type="Proteomes" id="UP000192722">
    <property type="component" value="Unassembled WGS sequence"/>
</dbReference>
<reference evidence="1 2" key="1">
    <citation type="journal article" date="2017" name="Int. J. Syst. Evol. Microbiol.">
        <title>Rouxiella badensis sp. nov. and Rouxiella silvae sp. nov. isolated from peat bog soil in Germany and emendation of the genus description.</title>
        <authorList>
            <person name="Le Fleche-Mateos A."/>
            <person name="Kugler J.H."/>
            <person name="Hansen S.H."/>
            <person name="Syldatk C."/>
            <person name="Hausmann R."/>
            <person name="Lomprez F."/>
            <person name="Vandenbogaert M."/>
            <person name="Manuguerra J.C."/>
            <person name="Grimont P.A."/>
        </authorList>
    </citation>
    <scope>NUCLEOTIDE SEQUENCE [LARGE SCALE GENOMIC DNA]</scope>
    <source>
        <strain evidence="1 2">213</strain>
    </source>
</reference>